<keyword evidence="2" id="KW-1185">Reference proteome</keyword>
<evidence type="ECO:0000313" key="1">
    <source>
        <dbReference type="EMBL" id="ADB29317.1"/>
    </source>
</evidence>
<reference evidence="2" key="1">
    <citation type="submission" date="2009-09" db="EMBL/GenBank/DDBJ databases">
        <title>The complete genome of Kribbella flavida DSM 17836.</title>
        <authorList>
            <consortium name="US DOE Joint Genome Institute (JGI-PGF)"/>
            <person name="Lucas S."/>
            <person name="Copeland A."/>
            <person name="Lapidus A."/>
            <person name="Glavina del Rio T."/>
            <person name="Dalin E."/>
            <person name="Tice H."/>
            <person name="Bruce D."/>
            <person name="Goodwin L."/>
            <person name="Pitluck S."/>
            <person name="Kyrpides N."/>
            <person name="Mavromatis K."/>
            <person name="Ivanova N."/>
            <person name="Saunders E."/>
            <person name="Brettin T."/>
            <person name="Detter J.C."/>
            <person name="Han C."/>
            <person name="Larimer F."/>
            <person name="Land M."/>
            <person name="Hauser L."/>
            <person name="Markowitz V."/>
            <person name="Cheng J.-F."/>
            <person name="Hugenholtz P."/>
            <person name="Woyke T."/>
            <person name="Wu D."/>
            <person name="Pukall R."/>
            <person name="Klenk H.-P."/>
            <person name="Eisen J.A."/>
        </authorList>
    </citation>
    <scope>NUCLEOTIDE SEQUENCE [LARGE SCALE GENOMIC DNA]</scope>
    <source>
        <strain evidence="2">DSM 17836 / JCM 10339 / NBRC 14399</strain>
    </source>
</reference>
<evidence type="ECO:0000313" key="2">
    <source>
        <dbReference type="Proteomes" id="UP000007967"/>
    </source>
</evidence>
<dbReference type="RefSeq" id="WP_012917874.1">
    <property type="nucleotide sequence ID" value="NC_013729.1"/>
</dbReference>
<protein>
    <submittedName>
        <fullName evidence="1">Uncharacterized protein</fullName>
    </submittedName>
</protein>
<dbReference type="AlphaFoldDB" id="D2PRY7"/>
<proteinExistence type="predicted"/>
<dbReference type="EMBL" id="CP001736">
    <property type="protein sequence ID" value="ADB29317.1"/>
    <property type="molecule type" value="Genomic_DNA"/>
</dbReference>
<dbReference type="KEGG" id="kfl:Kfla_0189"/>
<dbReference type="HOGENOM" id="CLU_2935559_0_0_11"/>
<gene>
    <name evidence="1" type="ordered locus">Kfla_0189</name>
</gene>
<reference evidence="1 2" key="2">
    <citation type="journal article" date="2010" name="Stand. Genomic Sci.">
        <title>Complete genome sequence of Kribbella flavida type strain (IFO 14399).</title>
        <authorList>
            <person name="Pukall R."/>
            <person name="Lapidus A."/>
            <person name="Glavina Del Rio T."/>
            <person name="Copeland A."/>
            <person name="Tice H."/>
            <person name="Cheng J.-F."/>
            <person name="Lucas S."/>
            <person name="Chen F."/>
            <person name="Nolan M."/>
            <person name="LaButti K."/>
            <person name="Pati A."/>
            <person name="Ivanova N."/>
            <person name="Mavrommatis K."/>
            <person name="Mikhailova N."/>
            <person name="Pitluck S."/>
            <person name="Bruce D."/>
            <person name="Goodwin L."/>
            <person name="Land M."/>
            <person name="Hauser L."/>
            <person name="Chang Y.-J."/>
            <person name="Jeffries C.D."/>
            <person name="Chen A."/>
            <person name="Palaniappan K."/>
            <person name="Chain P."/>
            <person name="Rohde M."/>
            <person name="Goeker M."/>
            <person name="Bristow J."/>
            <person name="Eisen J.A."/>
            <person name="Markowitz V."/>
            <person name="Hugenholtz P."/>
            <person name="Kyrpides N.C."/>
            <person name="Klenk H.-P."/>
            <person name="Brettin T."/>
        </authorList>
    </citation>
    <scope>NUCLEOTIDE SEQUENCE [LARGE SCALE GENOMIC DNA]</scope>
    <source>
        <strain evidence="2">DSM 17836 / JCM 10339 / NBRC 14399</strain>
    </source>
</reference>
<accession>D2PRY7</accession>
<dbReference type="STRING" id="479435.Kfla_0189"/>
<name>D2PRY7_KRIFD</name>
<dbReference type="Proteomes" id="UP000007967">
    <property type="component" value="Chromosome"/>
</dbReference>
<organism evidence="1 2">
    <name type="scientific">Kribbella flavida (strain DSM 17836 / JCM 10339 / NBRC 14399)</name>
    <dbReference type="NCBI Taxonomy" id="479435"/>
    <lineage>
        <taxon>Bacteria</taxon>
        <taxon>Bacillati</taxon>
        <taxon>Actinomycetota</taxon>
        <taxon>Actinomycetes</taxon>
        <taxon>Propionibacteriales</taxon>
        <taxon>Kribbellaceae</taxon>
        <taxon>Kribbella</taxon>
    </lineage>
</organism>
<sequence>MTAALELVGTNVLPDTLRATAVHGTVCFTGMLSDTLDEIAEGHQLMEDGGAGGKLVVRIG</sequence>